<evidence type="ECO:0000313" key="1">
    <source>
        <dbReference type="EMBL" id="MDM8563306.1"/>
    </source>
</evidence>
<gene>
    <name evidence="1" type="ORF">QUF54_08130</name>
</gene>
<comment type="caution">
    <text evidence="1">The sequence shown here is derived from an EMBL/GenBank/DDBJ whole genome shotgun (WGS) entry which is preliminary data.</text>
</comment>
<name>A0ABT7VUR0_9GAMM</name>
<keyword evidence="2" id="KW-1185">Reference proteome</keyword>
<sequence>MESNALALEMESKASALGFFGVQRFSFRIILFATLRSEGNFVFDAERRGRLF</sequence>
<organism evidence="1 2">
    <name type="scientific">Candidatus Marithioploca araucensis</name>
    <dbReference type="NCBI Taxonomy" id="70273"/>
    <lineage>
        <taxon>Bacteria</taxon>
        <taxon>Pseudomonadati</taxon>
        <taxon>Pseudomonadota</taxon>
        <taxon>Gammaproteobacteria</taxon>
        <taxon>Thiotrichales</taxon>
        <taxon>Thiotrichaceae</taxon>
        <taxon>Candidatus Marithioploca</taxon>
    </lineage>
</organism>
<protein>
    <submittedName>
        <fullName evidence="1">Uncharacterized protein</fullName>
    </submittedName>
</protein>
<accession>A0ABT7VUR0</accession>
<evidence type="ECO:0000313" key="2">
    <source>
        <dbReference type="Proteomes" id="UP001171945"/>
    </source>
</evidence>
<reference evidence="1" key="1">
    <citation type="submission" date="2023-06" db="EMBL/GenBank/DDBJ databases">
        <title>Uncultivated large filamentous bacteria from sulfidic sediments reveal new species and different genomic features in energy metabolism and defense.</title>
        <authorList>
            <person name="Fonseca A."/>
        </authorList>
    </citation>
    <scope>NUCLEOTIDE SEQUENCE</scope>
    <source>
        <strain evidence="1">HSG4</strain>
    </source>
</reference>
<proteinExistence type="predicted"/>
<dbReference type="EMBL" id="JAUCGM010000565">
    <property type="protein sequence ID" value="MDM8563306.1"/>
    <property type="molecule type" value="Genomic_DNA"/>
</dbReference>
<dbReference type="Proteomes" id="UP001171945">
    <property type="component" value="Unassembled WGS sequence"/>
</dbReference>